<feature type="transmembrane region" description="Helical" evidence="10">
    <location>
        <begin position="35"/>
        <end position="54"/>
    </location>
</feature>
<comment type="subcellular location">
    <subcellularLocation>
        <location evidence="1">Cell membrane</location>
        <topology evidence="1">Multi-pass membrane protein</topology>
    </subcellularLocation>
</comment>
<dbReference type="RefSeq" id="XP_017770516.1">
    <property type="nucleotide sequence ID" value="XM_017915027.1"/>
</dbReference>
<organism evidence="11 12">
    <name type="scientific">Nicrophorus vespilloides</name>
    <name type="common">Boreal carrion beetle</name>
    <dbReference type="NCBI Taxonomy" id="110193"/>
    <lineage>
        <taxon>Eukaryota</taxon>
        <taxon>Metazoa</taxon>
        <taxon>Ecdysozoa</taxon>
        <taxon>Arthropoda</taxon>
        <taxon>Hexapoda</taxon>
        <taxon>Insecta</taxon>
        <taxon>Pterygota</taxon>
        <taxon>Neoptera</taxon>
        <taxon>Endopterygota</taxon>
        <taxon>Coleoptera</taxon>
        <taxon>Polyphaga</taxon>
        <taxon>Staphyliniformia</taxon>
        <taxon>Silphidae</taxon>
        <taxon>Nicrophorinae</taxon>
        <taxon>Nicrophorus</taxon>
    </lineage>
</organism>
<feature type="transmembrane region" description="Helical" evidence="10">
    <location>
        <begin position="177"/>
        <end position="197"/>
    </location>
</feature>
<evidence type="ECO:0000256" key="4">
    <source>
        <dbReference type="ARBA" id="ARBA00022692"/>
    </source>
</evidence>
<evidence type="ECO:0000256" key="3">
    <source>
        <dbReference type="ARBA" id="ARBA00022606"/>
    </source>
</evidence>
<keyword evidence="6 10" id="KW-1133">Transmembrane helix</keyword>
<evidence type="ECO:0000256" key="6">
    <source>
        <dbReference type="ARBA" id="ARBA00022989"/>
    </source>
</evidence>
<feature type="transmembrane region" description="Helical" evidence="10">
    <location>
        <begin position="123"/>
        <end position="143"/>
    </location>
</feature>
<gene>
    <name evidence="12" type="primary">LOC108558193</name>
</gene>
<accession>A0ABM1M7G6</accession>
<dbReference type="InterPro" id="IPR004117">
    <property type="entry name" value="7tm6_olfct_rcpt"/>
</dbReference>
<keyword evidence="5" id="KW-0552">Olfaction</keyword>
<dbReference type="GeneID" id="108558193"/>
<evidence type="ECO:0000256" key="9">
    <source>
        <dbReference type="ARBA" id="ARBA00023224"/>
    </source>
</evidence>
<evidence type="ECO:0000256" key="1">
    <source>
        <dbReference type="ARBA" id="ARBA00004651"/>
    </source>
</evidence>
<evidence type="ECO:0000313" key="12">
    <source>
        <dbReference type="RefSeq" id="XP_017770516.1"/>
    </source>
</evidence>
<keyword evidence="11" id="KW-1185">Reference proteome</keyword>
<evidence type="ECO:0000313" key="11">
    <source>
        <dbReference type="Proteomes" id="UP000695000"/>
    </source>
</evidence>
<keyword evidence="4 10" id="KW-0812">Transmembrane</keyword>
<evidence type="ECO:0000256" key="10">
    <source>
        <dbReference type="SAM" id="Phobius"/>
    </source>
</evidence>
<dbReference type="PANTHER" id="PTHR21137:SF35">
    <property type="entry name" value="ODORANT RECEPTOR 19A-RELATED"/>
    <property type="match status" value="1"/>
</dbReference>
<proteinExistence type="predicted"/>
<reference evidence="12" key="1">
    <citation type="submission" date="2025-08" db="UniProtKB">
        <authorList>
            <consortium name="RefSeq"/>
        </authorList>
    </citation>
    <scope>IDENTIFICATION</scope>
    <source>
        <tissue evidence="12">Whole Larva</tissue>
    </source>
</reference>
<dbReference type="PANTHER" id="PTHR21137">
    <property type="entry name" value="ODORANT RECEPTOR"/>
    <property type="match status" value="1"/>
</dbReference>
<keyword evidence="7 10" id="KW-0472">Membrane</keyword>
<keyword evidence="3" id="KW-0716">Sensory transduction</keyword>
<evidence type="ECO:0000256" key="2">
    <source>
        <dbReference type="ARBA" id="ARBA00022475"/>
    </source>
</evidence>
<keyword evidence="9" id="KW-0807">Transducer</keyword>
<protein>
    <submittedName>
        <fullName evidence="12">Uncharacterized protein LOC108558193</fullName>
    </submittedName>
</protein>
<evidence type="ECO:0000256" key="5">
    <source>
        <dbReference type="ARBA" id="ARBA00022725"/>
    </source>
</evidence>
<dbReference type="Proteomes" id="UP000695000">
    <property type="component" value="Unplaced"/>
</dbReference>
<evidence type="ECO:0000256" key="7">
    <source>
        <dbReference type="ARBA" id="ARBA00023136"/>
    </source>
</evidence>
<evidence type="ECO:0000256" key="8">
    <source>
        <dbReference type="ARBA" id="ARBA00023170"/>
    </source>
</evidence>
<sequence length="238" mass="26824">MSRDLQPLLKNTLLALGLCGLNPLKTNLFTPIQKAVTLLSIAAIFVIGFLEIPLNWKGIETLSNIELTPTMFMVTSKCLFLILNQSKIESTVISLEEFWSLDKFGDEFKAKVSRYHEVGYTVLKTYFMFCVLCTLALCVAPFVTGNNKLIFPGYDFCKNSCFEEQQVWQSLALTFQMIPVAIGFDCLFASFIAYGFVGIEMVKKAFQDLLLVSTNNDDHDLLRANLKALVDQHNFALK</sequence>
<keyword evidence="2" id="KW-1003">Cell membrane</keyword>
<dbReference type="Pfam" id="PF02949">
    <property type="entry name" value="7tm_6"/>
    <property type="match status" value="1"/>
</dbReference>
<keyword evidence="8" id="KW-0675">Receptor</keyword>
<name>A0ABM1M7G6_NICVS</name>